<dbReference type="EMBL" id="JAIVGD010000023">
    <property type="protein sequence ID" value="KAH0743662.1"/>
    <property type="molecule type" value="Genomic_DNA"/>
</dbReference>
<keyword evidence="2" id="KW-1185">Reference proteome</keyword>
<gene>
    <name evidence="1" type="ORF">KY290_031655</name>
</gene>
<comment type="caution">
    <text evidence="1">The sequence shown here is derived from an EMBL/GenBank/DDBJ whole genome shotgun (WGS) entry which is preliminary data.</text>
</comment>
<evidence type="ECO:0000313" key="2">
    <source>
        <dbReference type="Proteomes" id="UP000826656"/>
    </source>
</evidence>
<accession>A0ABQ7U9V1</accession>
<reference evidence="1 2" key="1">
    <citation type="journal article" date="2021" name="bioRxiv">
        <title>Chromosome-scale and haplotype-resolved genome assembly of a tetraploid potato cultivar.</title>
        <authorList>
            <person name="Sun H."/>
            <person name="Jiao W.-B."/>
            <person name="Krause K."/>
            <person name="Campoy J.A."/>
            <person name="Goel M."/>
            <person name="Folz-Donahue K."/>
            <person name="Kukat C."/>
            <person name="Huettel B."/>
            <person name="Schneeberger K."/>
        </authorList>
    </citation>
    <scope>NUCLEOTIDE SEQUENCE [LARGE SCALE GENOMIC DNA]</scope>
    <source>
        <strain evidence="1">SolTubOtavaFocal</strain>
        <tissue evidence="1">Leaves</tissue>
    </source>
</reference>
<organism evidence="1 2">
    <name type="scientific">Solanum tuberosum</name>
    <name type="common">Potato</name>
    <dbReference type="NCBI Taxonomy" id="4113"/>
    <lineage>
        <taxon>Eukaryota</taxon>
        <taxon>Viridiplantae</taxon>
        <taxon>Streptophyta</taxon>
        <taxon>Embryophyta</taxon>
        <taxon>Tracheophyta</taxon>
        <taxon>Spermatophyta</taxon>
        <taxon>Magnoliopsida</taxon>
        <taxon>eudicotyledons</taxon>
        <taxon>Gunneridae</taxon>
        <taxon>Pentapetalae</taxon>
        <taxon>asterids</taxon>
        <taxon>lamiids</taxon>
        <taxon>Solanales</taxon>
        <taxon>Solanaceae</taxon>
        <taxon>Solanoideae</taxon>
        <taxon>Solaneae</taxon>
        <taxon>Solanum</taxon>
    </lineage>
</organism>
<evidence type="ECO:0000313" key="1">
    <source>
        <dbReference type="EMBL" id="KAH0743662.1"/>
    </source>
</evidence>
<protein>
    <submittedName>
        <fullName evidence="1">Uncharacterized protein</fullName>
    </submittedName>
</protein>
<name>A0ABQ7U9V1_SOLTU</name>
<proteinExistence type="predicted"/>
<sequence length="58" mass="6615">MIWKPKETVVQDPIKTHKKLQATIPVSHNHQSETEEFTPEEVAPPIVDVLVSMECKGY</sequence>
<dbReference type="Proteomes" id="UP000826656">
    <property type="component" value="Unassembled WGS sequence"/>
</dbReference>